<sequence length="341" mass="36010">MAMFSFWNRDLTVRSCFDWQILIGLGGDDRLISTHNNTSLFGNGGDDTLSTNMIFGYNYTRDLRTWQFGGDGDDKMRVDTGAASSYAGVFMDGGDGNDFIEVYGYLRDSTGCRTTKSEQIATGGAGNDTIWLYSTIENSDGHITNKAFGGSGNDTIILSADTLRSNVGSTGLNYAEGGTGDDNLTARGYGSTQDSLVNVLYGESGNDTLTAYIHNKMGASHLFGGDGNDTLSTFGGDGNKLYGGAGNDKLIGGEGDDILFGGTGNDTMSTGEGIDLVVFGCNSGQDVLTQFCLYRDTITFEDGQGFKSLSVGATGTTLTFNDGSSVLVMDAFTTDLTAYFA</sequence>
<evidence type="ECO:0000256" key="2">
    <source>
        <dbReference type="ARBA" id="ARBA00022525"/>
    </source>
</evidence>
<comment type="caution">
    <text evidence="3">The sequence shown here is derived from an EMBL/GenBank/DDBJ whole genome shotgun (WGS) entry which is preliminary data.</text>
</comment>
<dbReference type="Proteomes" id="UP000030988">
    <property type="component" value="Unassembled WGS sequence"/>
</dbReference>
<proteinExistence type="predicted"/>
<evidence type="ECO:0000256" key="1">
    <source>
        <dbReference type="ARBA" id="ARBA00004613"/>
    </source>
</evidence>
<evidence type="ECO:0008006" key="5">
    <source>
        <dbReference type="Google" id="ProtNLM"/>
    </source>
</evidence>
<dbReference type="PANTHER" id="PTHR38340">
    <property type="entry name" value="S-LAYER PROTEIN"/>
    <property type="match status" value="1"/>
</dbReference>
<dbReference type="GO" id="GO:0005576">
    <property type="term" value="C:extracellular region"/>
    <property type="evidence" value="ECO:0007669"/>
    <property type="project" value="UniProtKB-SubCell"/>
</dbReference>
<dbReference type="SUPFAM" id="SSF51120">
    <property type="entry name" value="beta-Roll"/>
    <property type="match status" value="2"/>
</dbReference>
<protein>
    <recommendedName>
        <fullName evidence="5">Calcium-binding protein</fullName>
    </recommendedName>
</protein>
<accession>A0A0B2BTS1</accession>
<dbReference type="GO" id="GO:0005509">
    <property type="term" value="F:calcium ion binding"/>
    <property type="evidence" value="ECO:0007669"/>
    <property type="project" value="InterPro"/>
</dbReference>
<evidence type="ECO:0000313" key="3">
    <source>
        <dbReference type="EMBL" id="KHL24824.1"/>
    </source>
</evidence>
<keyword evidence="4" id="KW-1185">Reference proteome</keyword>
<dbReference type="InterPro" id="IPR050557">
    <property type="entry name" value="RTX_toxin/Mannuronan_C5-epim"/>
</dbReference>
<name>A0A0B2BTS1_9SPHN</name>
<dbReference type="InterPro" id="IPR018511">
    <property type="entry name" value="Hemolysin-typ_Ca-bd_CS"/>
</dbReference>
<comment type="subcellular location">
    <subcellularLocation>
        <location evidence="1">Secreted</location>
    </subcellularLocation>
</comment>
<dbReference type="STRING" id="1572751.PK98_13115"/>
<gene>
    <name evidence="3" type="ORF">PK98_13115</name>
</gene>
<dbReference type="Gene3D" id="2.150.10.10">
    <property type="entry name" value="Serralysin-like metalloprotease, C-terminal"/>
    <property type="match status" value="2"/>
</dbReference>
<dbReference type="Pfam" id="PF00353">
    <property type="entry name" value="HemolysinCabind"/>
    <property type="match status" value="6"/>
</dbReference>
<evidence type="ECO:0000313" key="4">
    <source>
        <dbReference type="Proteomes" id="UP000030988"/>
    </source>
</evidence>
<organism evidence="3 4">
    <name type="scientific">Croceibacterium mercuriale</name>
    <dbReference type="NCBI Taxonomy" id="1572751"/>
    <lineage>
        <taxon>Bacteria</taxon>
        <taxon>Pseudomonadati</taxon>
        <taxon>Pseudomonadota</taxon>
        <taxon>Alphaproteobacteria</taxon>
        <taxon>Sphingomonadales</taxon>
        <taxon>Erythrobacteraceae</taxon>
        <taxon>Croceibacterium</taxon>
    </lineage>
</organism>
<dbReference type="InterPro" id="IPR001343">
    <property type="entry name" value="Hemolysn_Ca-bd"/>
</dbReference>
<dbReference type="PRINTS" id="PR00313">
    <property type="entry name" value="CABNDNGRPT"/>
</dbReference>
<dbReference type="PANTHER" id="PTHR38340:SF1">
    <property type="entry name" value="S-LAYER PROTEIN"/>
    <property type="match status" value="1"/>
</dbReference>
<dbReference type="PROSITE" id="PS00330">
    <property type="entry name" value="HEMOLYSIN_CALCIUM"/>
    <property type="match status" value="1"/>
</dbReference>
<dbReference type="AlphaFoldDB" id="A0A0B2BTS1"/>
<dbReference type="EMBL" id="JTDN01000002">
    <property type="protein sequence ID" value="KHL24824.1"/>
    <property type="molecule type" value="Genomic_DNA"/>
</dbReference>
<reference evidence="3 4" key="1">
    <citation type="submission" date="2014-11" db="EMBL/GenBank/DDBJ databases">
        <title>Draft genome sequence of Kirrobacter mercurialis.</title>
        <authorList>
            <person name="Coil D.A."/>
            <person name="Eisen J.A."/>
        </authorList>
    </citation>
    <scope>NUCLEOTIDE SEQUENCE [LARGE SCALE GENOMIC DNA]</scope>
    <source>
        <strain evidence="3 4">Coronado</strain>
    </source>
</reference>
<dbReference type="InterPro" id="IPR011049">
    <property type="entry name" value="Serralysin-like_metalloprot_C"/>
</dbReference>
<keyword evidence="2" id="KW-0964">Secreted</keyword>